<gene>
    <name evidence="4" type="ORF">UC8_46080</name>
</gene>
<evidence type="ECO:0000256" key="3">
    <source>
        <dbReference type="ARBA" id="ARBA00022884"/>
    </source>
</evidence>
<evidence type="ECO:0000313" key="4">
    <source>
        <dbReference type="EMBL" id="QEG42568.1"/>
    </source>
</evidence>
<dbReference type="GO" id="GO:0045947">
    <property type="term" value="P:negative regulation of translational initiation"/>
    <property type="evidence" value="ECO:0007669"/>
    <property type="project" value="TreeGrafter"/>
</dbReference>
<sequence length="143" mass="15588">MLVLSRKPQETIQFPDLSISVHVLRCSGHQAQIGIDAPRAIRVLRGELQPEELRPLPVETQTGSLLAQLQRLESQVSALTELSAASDRPLATAVAEEAQESLYRLRRQILLSGKRLDPTPTPLPASVHQATVGYQVDALLPSA</sequence>
<keyword evidence="5" id="KW-1185">Reference proteome</keyword>
<dbReference type="PANTHER" id="PTHR34984:SF1">
    <property type="entry name" value="CARBON STORAGE REGULATOR"/>
    <property type="match status" value="1"/>
</dbReference>
<dbReference type="Pfam" id="PF02599">
    <property type="entry name" value="CsrA"/>
    <property type="match status" value="1"/>
</dbReference>
<dbReference type="AlphaFoldDB" id="A0A5B9QU54"/>
<proteinExistence type="predicted"/>
<evidence type="ECO:0000256" key="2">
    <source>
        <dbReference type="ARBA" id="ARBA00022845"/>
    </source>
</evidence>
<dbReference type="GO" id="GO:0006109">
    <property type="term" value="P:regulation of carbohydrate metabolic process"/>
    <property type="evidence" value="ECO:0007669"/>
    <property type="project" value="InterPro"/>
</dbReference>
<keyword evidence="2" id="KW-0810">Translation regulation</keyword>
<name>A0A5B9QU54_9BACT</name>
<keyword evidence="1" id="KW-0963">Cytoplasm</keyword>
<dbReference type="RefSeq" id="WP_068140814.1">
    <property type="nucleotide sequence ID" value="NZ_CP042914.1"/>
</dbReference>
<evidence type="ECO:0000313" key="5">
    <source>
        <dbReference type="Proteomes" id="UP000325286"/>
    </source>
</evidence>
<dbReference type="GO" id="GO:0006402">
    <property type="term" value="P:mRNA catabolic process"/>
    <property type="evidence" value="ECO:0007669"/>
    <property type="project" value="InterPro"/>
</dbReference>
<dbReference type="GO" id="GO:0048027">
    <property type="term" value="F:mRNA 5'-UTR binding"/>
    <property type="evidence" value="ECO:0007669"/>
    <property type="project" value="TreeGrafter"/>
</dbReference>
<evidence type="ECO:0000256" key="1">
    <source>
        <dbReference type="ARBA" id="ARBA00022490"/>
    </source>
</evidence>
<dbReference type="PANTHER" id="PTHR34984">
    <property type="entry name" value="CARBON STORAGE REGULATOR"/>
    <property type="match status" value="1"/>
</dbReference>
<dbReference type="KEGG" id="rul:UC8_46080"/>
<dbReference type="Gene3D" id="2.60.40.4380">
    <property type="entry name" value="Translational regulator CsrA"/>
    <property type="match status" value="1"/>
</dbReference>
<accession>A0A5B9QU54</accession>
<dbReference type="EMBL" id="CP042914">
    <property type="protein sequence ID" value="QEG42568.1"/>
    <property type="molecule type" value="Genomic_DNA"/>
</dbReference>
<dbReference type="GO" id="GO:0005829">
    <property type="term" value="C:cytosol"/>
    <property type="evidence" value="ECO:0007669"/>
    <property type="project" value="TreeGrafter"/>
</dbReference>
<reference evidence="4 5" key="1">
    <citation type="submission" date="2019-08" db="EMBL/GenBank/DDBJ databases">
        <title>Deep-cultivation of Planctomycetes and their phenomic and genomic characterization uncovers novel biology.</title>
        <authorList>
            <person name="Wiegand S."/>
            <person name="Jogler M."/>
            <person name="Boedeker C."/>
            <person name="Pinto D."/>
            <person name="Vollmers J."/>
            <person name="Rivas-Marin E."/>
            <person name="Kohn T."/>
            <person name="Peeters S.H."/>
            <person name="Heuer A."/>
            <person name="Rast P."/>
            <person name="Oberbeckmann S."/>
            <person name="Bunk B."/>
            <person name="Jeske O."/>
            <person name="Meyerdierks A."/>
            <person name="Storesund J.E."/>
            <person name="Kallscheuer N."/>
            <person name="Luecker S."/>
            <person name="Lage O.M."/>
            <person name="Pohl T."/>
            <person name="Merkel B.J."/>
            <person name="Hornburger P."/>
            <person name="Mueller R.-W."/>
            <person name="Bruemmer F."/>
            <person name="Labrenz M."/>
            <person name="Spormann A.M."/>
            <person name="Op den Camp H."/>
            <person name="Overmann J."/>
            <person name="Amann R."/>
            <person name="Jetten M.S.M."/>
            <person name="Mascher T."/>
            <person name="Medema M.H."/>
            <person name="Devos D.P."/>
            <person name="Kaster A.-K."/>
            <person name="Ovreas L."/>
            <person name="Rohde M."/>
            <person name="Galperin M.Y."/>
            <person name="Jogler C."/>
        </authorList>
    </citation>
    <scope>NUCLEOTIDE SEQUENCE [LARGE SCALE GENOMIC DNA]</scope>
    <source>
        <strain evidence="4 5">UC8</strain>
    </source>
</reference>
<dbReference type="Proteomes" id="UP000325286">
    <property type="component" value="Chromosome"/>
</dbReference>
<organism evidence="4 5">
    <name type="scientific">Roseimaritima ulvae</name>
    <dbReference type="NCBI Taxonomy" id="980254"/>
    <lineage>
        <taxon>Bacteria</taxon>
        <taxon>Pseudomonadati</taxon>
        <taxon>Planctomycetota</taxon>
        <taxon>Planctomycetia</taxon>
        <taxon>Pirellulales</taxon>
        <taxon>Pirellulaceae</taxon>
        <taxon>Roseimaritima</taxon>
    </lineage>
</organism>
<dbReference type="OrthoDB" id="292005at2"/>
<keyword evidence="3" id="KW-0694">RNA-binding</keyword>
<dbReference type="SUPFAM" id="SSF117130">
    <property type="entry name" value="CsrA-like"/>
    <property type="match status" value="1"/>
</dbReference>
<dbReference type="InterPro" id="IPR036107">
    <property type="entry name" value="CsrA_sf"/>
</dbReference>
<dbReference type="InterPro" id="IPR003751">
    <property type="entry name" value="CsrA"/>
</dbReference>
<protein>
    <submittedName>
        <fullName evidence="4">Carbon storage regulator</fullName>
    </submittedName>
</protein>